<organism evidence="2 3">
    <name type="scientific">Halobacillus naozhouensis</name>
    <dbReference type="NCBI Taxonomy" id="554880"/>
    <lineage>
        <taxon>Bacteria</taxon>
        <taxon>Bacillati</taxon>
        <taxon>Bacillota</taxon>
        <taxon>Bacilli</taxon>
        <taxon>Bacillales</taxon>
        <taxon>Bacillaceae</taxon>
        <taxon>Halobacillus</taxon>
    </lineage>
</organism>
<gene>
    <name evidence="2" type="primary">spoIIIAF</name>
    <name evidence="2" type="ORF">P9989_12490</name>
</gene>
<evidence type="ECO:0000313" key="3">
    <source>
        <dbReference type="Proteomes" id="UP001221597"/>
    </source>
</evidence>
<evidence type="ECO:0000313" key="2">
    <source>
        <dbReference type="EMBL" id="WFT73222.1"/>
    </source>
</evidence>
<keyword evidence="1" id="KW-1133">Transmembrane helix</keyword>
<reference evidence="2 3" key="1">
    <citation type="submission" date="2023-04" db="EMBL/GenBank/DDBJ databases">
        <title>Genome sequence of Halobacillus naozhouensis KACC 21980.</title>
        <authorList>
            <person name="Kim S."/>
            <person name="Heo J."/>
            <person name="Kwon S.-W."/>
        </authorList>
    </citation>
    <scope>NUCLEOTIDE SEQUENCE [LARGE SCALE GENOMIC DNA]</scope>
    <source>
        <strain evidence="2 3">KCTC 13234</strain>
    </source>
</reference>
<dbReference type="Pfam" id="PF09581">
    <property type="entry name" value="Spore_III_AF"/>
    <property type="match status" value="1"/>
</dbReference>
<dbReference type="RefSeq" id="WP_283075245.1">
    <property type="nucleotide sequence ID" value="NZ_CP121671.1"/>
</dbReference>
<sequence>MAAFTQWITQIVLFLLLAMVADALLPSGSMKKYARLVMSILLVLILLSPLLKVLQIDPQTLVESAEYQLESRSTTEQLAEEIESKKNEIIQGQDAYTLQQVTETISNKMEEPLQVQFDLSLEKVDMTFSEEPHSLESLDKLILYVASTPGQGAVEEVAISITEDEQTLERNQEQEILDMAAGLLGLQNDKIEIRWEENNE</sequence>
<proteinExistence type="predicted"/>
<keyword evidence="1" id="KW-0812">Transmembrane</keyword>
<feature type="transmembrane region" description="Helical" evidence="1">
    <location>
        <begin position="33"/>
        <end position="51"/>
    </location>
</feature>
<keyword evidence="3" id="KW-1185">Reference proteome</keyword>
<dbReference type="NCBIfam" id="TIGR02896">
    <property type="entry name" value="spore_III_AF"/>
    <property type="match status" value="1"/>
</dbReference>
<keyword evidence="1" id="KW-0472">Membrane</keyword>
<dbReference type="InterPro" id="IPR014245">
    <property type="entry name" value="Spore_III_AF"/>
</dbReference>
<dbReference type="Proteomes" id="UP001221597">
    <property type="component" value="Chromosome"/>
</dbReference>
<name>A0ABY8IU11_9BACI</name>
<accession>A0ABY8IU11</accession>
<dbReference type="EMBL" id="CP121671">
    <property type="protein sequence ID" value="WFT73222.1"/>
    <property type="molecule type" value="Genomic_DNA"/>
</dbReference>
<protein>
    <submittedName>
        <fullName evidence="2">Stage III sporulation protein AF</fullName>
    </submittedName>
</protein>
<evidence type="ECO:0000256" key="1">
    <source>
        <dbReference type="SAM" id="Phobius"/>
    </source>
</evidence>